<dbReference type="GO" id="GO:0016279">
    <property type="term" value="F:protein-lysine N-methyltransferase activity"/>
    <property type="evidence" value="ECO:0007669"/>
    <property type="project" value="UniProtKB-UniRule"/>
</dbReference>
<dbReference type="OrthoDB" id="407325at2759"/>
<feature type="binding site" evidence="1">
    <location>
        <position position="145"/>
    </location>
    <ligand>
        <name>S-adenosyl-L-methionine</name>
        <dbReference type="ChEBI" id="CHEBI:59789"/>
    </ligand>
</feature>
<comment type="similarity">
    <text evidence="1">Belongs to the class I-like SAM-binding methyltransferase superfamily. METTL21 family. EFM6 subfamily.</text>
</comment>
<feature type="region of interest" description="Disordered" evidence="2">
    <location>
        <begin position="1"/>
        <end position="20"/>
    </location>
</feature>
<accession>A0A9P4XUF0</accession>
<keyword evidence="1" id="KW-0489">Methyltransferase</keyword>
<keyword evidence="1" id="KW-0808">Transferase</keyword>
<evidence type="ECO:0000256" key="1">
    <source>
        <dbReference type="HAMAP-Rule" id="MF_03198"/>
    </source>
</evidence>
<evidence type="ECO:0000313" key="4">
    <source>
        <dbReference type="Proteomes" id="UP000803844"/>
    </source>
</evidence>
<protein>
    <recommendedName>
        <fullName evidence="1">Protein-lysine N-methyltransferase EFM6</fullName>
        <ecNumber evidence="1">2.1.1.-</ecNumber>
    </recommendedName>
    <alternativeName>
        <fullName evidence="1">Elongation factor methyltransferase 6</fullName>
    </alternativeName>
</protein>
<feature type="binding site" evidence="1">
    <location>
        <position position="164"/>
    </location>
    <ligand>
        <name>S-adenosyl-L-methionine</name>
        <dbReference type="ChEBI" id="CHEBI:59789"/>
    </ligand>
</feature>
<comment type="function">
    <text evidence="1">S-adenosyl-L-methionine-dependent protein-lysine N-methyltransferase that methylates elongation factor 1-alpha.</text>
</comment>
<dbReference type="Pfam" id="PF10294">
    <property type="entry name" value="Methyltransf_16"/>
    <property type="match status" value="1"/>
</dbReference>
<feature type="binding site" evidence="1">
    <location>
        <position position="117"/>
    </location>
    <ligand>
        <name>S-adenosyl-L-methionine</name>
        <dbReference type="ChEBI" id="CHEBI:59789"/>
    </ligand>
</feature>
<feature type="binding site" evidence="1">
    <location>
        <position position="66"/>
    </location>
    <ligand>
        <name>S-adenosyl-L-methionine</name>
        <dbReference type="ChEBI" id="CHEBI:59789"/>
    </ligand>
</feature>
<dbReference type="PANTHER" id="PTHR14614:SF152">
    <property type="entry name" value="PROTEIN-LYSINE N-METHYLTRANSFERASE EFM6"/>
    <property type="match status" value="1"/>
</dbReference>
<proteinExistence type="inferred from homology"/>
<organism evidence="3 4">
    <name type="scientific">Cryphonectria parasitica (strain ATCC 38755 / EP155)</name>
    <dbReference type="NCBI Taxonomy" id="660469"/>
    <lineage>
        <taxon>Eukaryota</taxon>
        <taxon>Fungi</taxon>
        <taxon>Dikarya</taxon>
        <taxon>Ascomycota</taxon>
        <taxon>Pezizomycotina</taxon>
        <taxon>Sordariomycetes</taxon>
        <taxon>Sordariomycetidae</taxon>
        <taxon>Diaporthales</taxon>
        <taxon>Cryphonectriaceae</taxon>
        <taxon>Cryphonectria-Endothia species complex</taxon>
        <taxon>Cryphonectria</taxon>
    </lineage>
</organism>
<evidence type="ECO:0000256" key="2">
    <source>
        <dbReference type="SAM" id="MobiDB-lite"/>
    </source>
</evidence>
<dbReference type="GO" id="GO:0032259">
    <property type="term" value="P:methylation"/>
    <property type="evidence" value="ECO:0007669"/>
    <property type="project" value="UniProtKB-KW"/>
</dbReference>
<comment type="subcellular location">
    <subcellularLocation>
        <location evidence="1">Cytoplasm</location>
    </subcellularLocation>
</comment>
<feature type="compositionally biased region" description="Polar residues" evidence="2">
    <location>
        <begin position="1"/>
        <end position="13"/>
    </location>
</feature>
<dbReference type="EC" id="2.1.1.-" evidence="1"/>
<dbReference type="InterPro" id="IPR029063">
    <property type="entry name" value="SAM-dependent_MTases_sf"/>
</dbReference>
<name>A0A9P4XUF0_CRYP1</name>
<dbReference type="InterPro" id="IPR019410">
    <property type="entry name" value="Methyltransf_16"/>
</dbReference>
<reference evidence="3" key="1">
    <citation type="journal article" date="2020" name="Phytopathology">
        <title>Genome sequence of the chestnut blight fungus Cryphonectria parasitica EP155: A fundamental resource for an archetypical invasive plant pathogen.</title>
        <authorList>
            <person name="Crouch J.A."/>
            <person name="Dawe A."/>
            <person name="Aerts A."/>
            <person name="Barry K."/>
            <person name="Churchill A.C.L."/>
            <person name="Grimwood J."/>
            <person name="Hillman B."/>
            <person name="Milgroom M.G."/>
            <person name="Pangilinan J."/>
            <person name="Smith M."/>
            <person name="Salamov A."/>
            <person name="Schmutz J."/>
            <person name="Yadav J."/>
            <person name="Grigoriev I.V."/>
            <person name="Nuss D."/>
        </authorList>
    </citation>
    <scope>NUCLEOTIDE SEQUENCE</scope>
    <source>
        <strain evidence="3">EP155</strain>
    </source>
</reference>
<comment type="caution">
    <text evidence="3">The sequence shown here is derived from an EMBL/GenBank/DDBJ whole genome shotgun (WGS) entry which is preliminary data.</text>
</comment>
<dbReference type="EMBL" id="MU032352">
    <property type="protein sequence ID" value="KAF3761174.1"/>
    <property type="molecule type" value="Genomic_DNA"/>
</dbReference>
<dbReference type="HAMAP" id="MF_03198">
    <property type="entry name" value="Methyltr_EFM6"/>
    <property type="match status" value="1"/>
</dbReference>
<dbReference type="SUPFAM" id="SSF53335">
    <property type="entry name" value="S-adenosyl-L-methionine-dependent methyltransferases"/>
    <property type="match status" value="1"/>
</dbReference>
<dbReference type="InterPro" id="IPR033684">
    <property type="entry name" value="EFM6"/>
</dbReference>
<gene>
    <name evidence="1" type="primary">EFM6</name>
    <name evidence="3" type="ORF">M406DRAFT_296751</name>
</gene>
<dbReference type="GO" id="GO:0005829">
    <property type="term" value="C:cytosol"/>
    <property type="evidence" value="ECO:0007669"/>
    <property type="project" value="TreeGrafter"/>
</dbReference>
<keyword evidence="1" id="KW-0949">S-adenosyl-L-methionine</keyword>
<sequence>MGSSSPPRVSSGQEGEEFDPLAFDQDLTPLPEYKAAGDTALDFGGLLPAPLKVHEDLTSGCGGQTWPAGMVLARHMLRYHRDDLRDARILEIGAGGGLVGLAVAKGCSVSHPLYVTDQLEMLSLMEHNITLNEVEGRVKAMVLNWGEALPTEITQLKPDVILAADCVYFEPAFPLLLQTLKDLLALCPSTTVYFCFKKRRRADMHFLKSARKTFTVTEVADDDRPAFSRQGLFLYTFTSKGAAQP</sequence>
<evidence type="ECO:0000313" key="3">
    <source>
        <dbReference type="EMBL" id="KAF3761174.1"/>
    </source>
</evidence>
<dbReference type="PANTHER" id="PTHR14614">
    <property type="entry name" value="HEPATOCELLULAR CARCINOMA-ASSOCIATED ANTIGEN"/>
    <property type="match status" value="1"/>
</dbReference>
<dbReference type="Proteomes" id="UP000803844">
    <property type="component" value="Unassembled WGS sequence"/>
</dbReference>
<dbReference type="AlphaFoldDB" id="A0A9P4XUF0"/>
<feature type="binding site" evidence="1">
    <location>
        <begin position="93"/>
        <end position="95"/>
    </location>
    <ligand>
        <name>S-adenosyl-L-methionine</name>
        <dbReference type="ChEBI" id="CHEBI:59789"/>
    </ligand>
</feature>
<dbReference type="Gene3D" id="3.40.50.150">
    <property type="entry name" value="Vaccinia Virus protein VP39"/>
    <property type="match status" value="1"/>
</dbReference>
<keyword evidence="1" id="KW-0963">Cytoplasm</keyword>
<keyword evidence="4" id="KW-1185">Reference proteome</keyword>